<keyword evidence="3" id="KW-1185">Reference proteome</keyword>
<evidence type="ECO:0000256" key="1">
    <source>
        <dbReference type="SAM" id="SignalP"/>
    </source>
</evidence>
<dbReference type="AlphaFoldDB" id="A0A418XNQ3"/>
<keyword evidence="1" id="KW-0732">Signal</keyword>
<feature type="chain" id="PRO_5019277569" evidence="1">
    <location>
        <begin position="18"/>
        <end position="230"/>
    </location>
</feature>
<sequence>MRSLCLFVALCSPLAQAETLVRVEPNSLLRLPTTTSVLLLDRLEVADYGTLLIPSSLNEIRVGELCLGRDARIAIAPSAQAFRLEVARAELGAGSHINARGATGTQQQPATAGRNLSIRLENVTLAELTLDARGGVGAPGYRGLDGADGDSAGCAWGQASRGYDGQNGGNGQNGAAGGQVRLEVPEEFPAQLLHVRLDGGAGGVAGKAGSGGAGGAGSFNLVRFGQEPSK</sequence>
<dbReference type="EMBL" id="QYUR01000002">
    <property type="protein sequence ID" value="RJG14100.1"/>
    <property type="molecule type" value="Genomic_DNA"/>
</dbReference>
<evidence type="ECO:0000313" key="3">
    <source>
        <dbReference type="Proteomes" id="UP000284021"/>
    </source>
</evidence>
<accession>A0A418XNQ3</accession>
<comment type="caution">
    <text evidence="2">The sequence shown here is derived from an EMBL/GenBank/DDBJ whole genome shotgun (WGS) entry which is preliminary data.</text>
</comment>
<proteinExistence type="predicted"/>
<evidence type="ECO:0000313" key="2">
    <source>
        <dbReference type="EMBL" id="RJG14100.1"/>
    </source>
</evidence>
<dbReference type="Proteomes" id="UP000284021">
    <property type="component" value="Unassembled WGS sequence"/>
</dbReference>
<keyword evidence="2" id="KW-0176">Collagen</keyword>
<feature type="signal peptide" evidence="1">
    <location>
        <begin position="1"/>
        <end position="17"/>
    </location>
</feature>
<reference evidence="2 3" key="1">
    <citation type="submission" date="2018-09" db="EMBL/GenBank/DDBJ databases">
        <authorList>
            <person name="Zhu H."/>
        </authorList>
    </citation>
    <scope>NUCLEOTIDE SEQUENCE [LARGE SCALE GENOMIC DNA]</scope>
    <source>
        <strain evidence="2 3">K1S02-6</strain>
    </source>
</reference>
<dbReference type="OrthoDB" id="7029527at2"/>
<gene>
    <name evidence="2" type="ORF">D3879_13080</name>
</gene>
<name>A0A418XNQ3_9PSED</name>
<dbReference type="RefSeq" id="WP_119954653.1">
    <property type="nucleotide sequence ID" value="NZ_QYUR01000002.1"/>
</dbReference>
<organism evidence="2 3">
    <name type="scientific">Pseudomonas cavernicola</name>
    <dbReference type="NCBI Taxonomy" id="2320866"/>
    <lineage>
        <taxon>Bacteria</taxon>
        <taxon>Pseudomonadati</taxon>
        <taxon>Pseudomonadota</taxon>
        <taxon>Gammaproteobacteria</taxon>
        <taxon>Pseudomonadales</taxon>
        <taxon>Pseudomonadaceae</taxon>
        <taxon>Pseudomonas</taxon>
    </lineage>
</organism>
<protein>
    <submittedName>
        <fullName evidence="2">Collagen-like protein</fullName>
    </submittedName>
</protein>